<keyword evidence="7" id="KW-0407">Ion channel</keyword>
<protein>
    <submittedName>
        <fullName evidence="10">Unannotated protein</fullName>
    </submittedName>
</protein>
<evidence type="ECO:0000256" key="7">
    <source>
        <dbReference type="ARBA" id="ARBA00023303"/>
    </source>
</evidence>
<dbReference type="EMBL" id="CAEZXX010000003">
    <property type="protein sequence ID" value="CAB4692692.1"/>
    <property type="molecule type" value="Genomic_DNA"/>
</dbReference>
<sequence length="632" mass="68305">MTTRNQQRHSMKTRLRYRFDAALSRGPAVVIAWLGLITLGIVIVSSLVLTVFDLDGVHGDPRVGFWEDFWQSILRLLDPGTFSGDAGWFTRVVMLLVTLSGVFIAGSLIGVISNGIDQRVEDLRKGRSTVLESDHTVILGWSERVPPIVAELVIANESRRRAAVVVLADSDKPEMEDTLKRSISDPKSTKIVCRTGDPWSLESLDLVNLAGARSVVIVGTDDAAAVKTVLAVKAHQQTAPPGRSFSGCLVVEVEAAETAASLRTLFGDQLLTVRSADIVAELTAQACRQRGLSEVFRELLDFDGDEFYMESFPSLVGRTYSEAQLAFDRCAVVGVLGTSGRVTLNPDPTLVLLDGDRLIGIAEDDSLFVPTPGGVTASVVATEPRVLGAERRRIVVAGWSRIGPRVLAELDEFLDEGTRVDILVDPEKMDVEAARAELQTRNLRVRFEEVTGGPEAVISVAAREPFHEAIVLGYRDAMSIHDADARTLLTLVGFRQVTQDPSIGAVRIVAEVLDQRNAKLAQASGVDDFIVSDELTSLMLAQLSERAELIQVFEDLFDREGCTVELRPAPWYGSGAARNFGDIVATASSLGVSAIGYRSAATGQVVLNPSKSAAFRLDREDLVVVIASALGA</sequence>
<keyword evidence="4 8" id="KW-1133">Transmembrane helix</keyword>
<evidence type="ECO:0000256" key="1">
    <source>
        <dbReference type="ARBA" id="ARBA00004127"/>
    </source>
</evidence>
<dbReference type="AlphaFoldDB" id="A0A6J6P324"/>
<dbReference type="GO" id="GO:0034220">
    <property type="term" value="P:monoatomic ion transmembrane transport"/>
    <property type="evidence" value="ECO:0007669"/>
    <property type="project" value="UniProtKB-KW"/>
</dbReference>
<dbReference type="InterPro" id="IPR010420">
    <property type="entry name" value="CASTOR/POLLUX/SYM8_dom"/>
</dbReference>
<feature type="transmembrane region" description="Helical" evidence="8">
    <location>
        <begin position="21"/>
        <end position="52"/>
    </location>
</feature>
<keyword evidence="2" id="KW-0813">Transport</keyword>
<evidence type="ECO:0000313" key="10">
    <source>
        <dbReference type="EMBL" id="CAB4692692.1"/>
    </source>
</evidence>
<gene>
    <name evidence="10" type="ORF">UFOPK2602_00108</name>
</gene>
<dbReference type="PANTHER" id="PTHR31563">
    <property type="entry name" value="ION CHANNEL POLLUX-RELATED"/>
    <property type="match status" value="1"/>
</dbReference>
<evidence type="ECO:0000256" key="5">
    <source>
        <dbReference type="ARBA" id="ARBA00023065"/>
    </source>
</evidence>
<dbReference type="PANTHER" id="PTHR31563:SF10">
    <property type="entry name" value="ION CHANNEL POLLUX-RELATED"/>
    <property type="match status" value="1"/>
</dbReference>
<dbReference type="InterPro" id="IPR036291">
    <property type="entry name" value="NAD(P)-bd_dom_sf"/>
</dbReference>
<evidence type="ECO:0000256" key="6">
    <source>
        <dbReference type="ARBA" id="ARBA00023136"/>
    </source>
</evidence>
<evidence type="ECO:0000256" key="4">
    <source>
        <dbReference type="ARBA" id="ARBA00022989"/>
    </source>
</evidence>
<keyword evidence="6 8" id="KW-0472">Membrane</keyword>
<keyword evidence="5" id="KW-0406">Ion transport</keyword>
<feature type="transmembrane region" description="Helical" evidence="8">
    <location>
        <begin position="92"/>
        <end position="116"/>
    </location>
</feature>
<feature type="domain" description="CASTOR/POLLUX/SYM8 ion channel conserved" evidence="9">
    <location>
        <begin position="277"/>
        <end position="367"/>
    </location>
</feature>
<dbReference type="SUPFAM" id="SSF51735">
    <property type="entry name" value="NAD(P)-binding Rossmann-fold domains"/>
    <property type="match status" value="1"/>
</dbReference>
<organism evidence="10">
    <name type="scientific">freshwater metagenome</name>
    <dbReference type="NCBI Taxonomy" id="449393"/>
    <lineage>
        <taxon>unclassified sequences</taxon>
        <taxon>metagenomes</taxon>
        <taxon>ecological metagenomes</taxon>
    </lineage>
</organism>
<comment type="subcellular location">
    <subcellularLocation>
        <location evidence="1">Endomembrane system</location>
        <topology evidence="1">Multi-pass membrane protein</topology>
    </subcellularLocation>
</comment>
<dbReference type="Gene3D" id="3.40.50.720">
    <property type="entry name" value="NAD(P)-binding Rossmann-like Domain"/>
    <property type="match status" value="2"/>
</dbReference>
<evidence type="ECO:0000256" key="8">
    <source>
        <dbReference type="SAM" id="Phobius"/>
    </source>
</evidence>
<dbReference type="InterPro" id="IPR044849">
    <property type="entry name" value="CASTOR/POLLUX/SYM8-like"/>
</dbReference>
<accession>A0A6J6P324</accession>
<dbReference type="GO" id="GO:0012505">
    <property type="term" value="C:endomembrane system"/>
    <property type="evidence" value="ECO:0007669"/>
    <property type="project" value="UniProtKB-SubCell"/>
</dbReference>
<reference evidence="10" key="1">
    <citation type="submission" date="2020-05" db="EMBL/GenBank/DDBJ databases">
        <authorList>
            <person name="Chiriac C."/>
            <person name="Salcher M."/>
            <person name="Ghai R."/>
            <person name="Kavagutti S V."/>
        </authorList>
    </citation>
    <scope>NUCLEOTIDE SEQUENCE</scope>
</reference>
<proteinExistence type="predicted"/>
<evidence type="ECO:0000259" key="9">
    <source>
        <dbReference type="Pfam" id="PF06241"/>
    </source>
</evidence>
<evidence type="ECO:0000256" key="2">
    <source>
        <dbReference type="ARBA" id="ARBA00022448"/>
    </source>
</evidence>
<dbReference type="Pfam" id="PF06241">
    <property type="entry name" value="Castor_Poll_mid"/>
    <property type="match status" value="1"/>
</dbReference>
<keyword evidence="3 8" id="KW-0812">Transmembrane</keyword>
<evidence type="ECO:0000256" key="3">
    <source>
        <dbReference type="ARBA" id="ARBA00022692"/>
    </source>
</evidence>
<name>A0A6J6P324_9ZZZZ</name>